<comment type="caution">
    <text evidence="2">The sequence shown here is derived from an EMBL/GenBank/DDBJ whole genome shotgun (WGS) entry which is preliminary data.</text>
</comment>
<comment type="similarity">
    <text evidence="1">Belongs to the TTC36 family.</text>
</comment>
<keyword evidence="3" id="KW-1185">Reference proteome</keyword>
<protein>
    <submittedName>
        <fullName evidence="2">Uncharacterized protein</fullName>
    </submittedName>
</protein>
<dbReference type="Proteomes" id="UP001172673">
    <property type="component" value="Unassembled WGS sequence"/>
</dbReference>
<dbReference type="InterPro" id="IPR038906">
    <property type="entry name" value="TTC36"/>
</dbReference>
<dbReference type="PANTHER" id="PTHR21405">
    <property type="entry name" value="CDNA SEQUENCE BC021608"/>
    <property type="match status" value="1"/>
</dbReference>
<name>A0AA38WWY5_9EURO</name>
<dbReference type="PANTHER" id="PTHR21405:SF0">
    <property type="entry name" value="TETRATRICOPEPTIDE REPEAT PROTEIN 36"/>
    <property type="match status" value="1"/>
</dbReference>
<proteinExistence type="inferred from homology"/>
<sequence>MASLTRLSEHDGAVLGAILEPESGLGNGPLVVQANIDDGVFYDVHRLRTIRQREKEILYTLNSTSPSREDVESSIQAFDMLLQRSPEYASGYNNRAQARRLLFPSLEALAKHPDAIVAILQDLTKAISLESPAGSAQSISPEAASVLSSAYTHRGYLFYSASQMETLSYHSFTSVPYLADRDSGELLEMSSRDFALGGRYGNKAAKQLAVYTNPYAKLCGTIVKEALHREFEPSARSV</sequence>
<evidence type="ECO:0000313" key="3">
    <source>
        <dbReference type="Proteomes" id="UP001172673"/>
    </source>
</evidence>
<organism evidence="2 3">
    <name type="scientific">Cladophialophora chaetospira</name>
    <dbReference type="NCBI Taxonomy" id="386627"/>
    <lineage>
        <taxon>Eukaryota</taxon>
        <taxon>Fungi</taxon>
        <taxon>Dikarya</taxon>
        <taxon>Ascomycota</taxon>
        <taxon>Pezizomycotina</taxon>
        <taxon>Eurotiomycetes</taxon>
        <taxon>Chaetothyriomycetidae</taxon>
        <taxon>Chaetothyriales</taxon>
        <taxon>Herpotrichiellaceae</taxon>
        <taxon>Cladophialophora</taxon>
    </lineage>
</organism>
<evidence type="ECO:0000256" key="1">
    <source>
        <dbReference type="ARBA" id="ARBA00006995"/>
    </source>
</evidence>
<evidence type="ECO:0000313" key="2">
    <source>
        <dbReference type="EMBL" id="KAJ9602637.1"/>
    </source>
</evidence>
<accession>A0AA38WWY5</accession>
<gene>
    <name evidence="2" type="ORF">H2200_012830</name>
</gene>
<dbReference type="EMBL" id="JAPDRK010000025">
    <property type="protein sequence ID" value="KAJ9602637.1"/>
    <property type="molecule type" value="Genomic_DNA"/>
</dbReference>
<dbReference type="GO" id="GO:0006570">
    <property type="term" value="P:tyrosine metabolic process"/>
    <property type="evidence" value="ECO:0007669"/>
    <property type="project" value="TreeGrafter"/>
</dbReference>
<dbReference type="AlphaFoldDB" id="A0AA38WWY5"/>
<reference evidence="2" key="1">
    <citation type="submission" date="2022-10" db="EMBL/GenBank/DDBJ databases">
        <title>Culturing micro-colonial fungi from biological soil crusts in the Mojave desert and describing Neophaeococcomyces mojavensis, and introducing the new genera and species Taxawa tesnikishii.</title>
        <authorList>
            <person name="Kurbessoian T."/>
            <person name="Stajich J.E."/>
        </authorList>
    </citation>
    <scope>NUCLEOTIDE SEQUENCE</scope>
    <source>
        <strain evidence="2">TK_41</strain>
    </source>
</reference>